<evidence type="ECO:0000256" key="2">
    <source>
        <dbReference type="ARBA" id="ARBA00022448"/>
    </source>
</evidence>
<comment type="similarity">
    <text evidence="1">Belongs to the ABC transporter superfamily.</text>
</comment>
<dbReference type="InterPro" id="IPR050166">
    <property type="entry name" value="ABC_transporter_ATP-bind"/>
</dbReference>
<evidence type="ECO:0000256" key="4">
    <source>
        <dbReference type="ARBA" id="ARBA00022741"/>
    </source>
</evidence>
<dbReference type="Gene3D" id="3.40.50.300">
    <property type="entry name" value="P-loop containing nucleotide triphosphate hydrolases"/>
    <property type="match status" value="1"/>
</dbReference>
<keyword evidence="5 7" id="KW-0067">ATP-binding</keyword>
<dbReference type="InterPro" id="IPR017871">
    <property type="entry name" value="ABC_transporter-like_CS"/>
</dbReference>
<evidence type="ECO:0000313" key="7">
    <source>
        <dbReference type="EMBL" id="NOL52005.1"/>
    </source>
</evidence>
<keyword evidence="4" id="KW-0547">Nucleotide-binding</keyword>
<dbReference type="AlphaFoldDB" id="A0A849P8A3"/>
<evidence type="ECO:0000256" key="5">
    <source>
        <dbReference type="ARBA" id="ARBA00022840"/>
    </source>
</evidence>
<dbReference type="InterPro" id="IPR003439">
    <property type="entry name" value="ABC_transporter-like_ATP-bd"/>
</dbReference>
<dbReference type="PROSITE" id="PS00211">
    <property type="entry name" value="ABC_TRANSPORTER_1"/>
    <property type="match status" value="1"/>
</dbReference>
<dbReference type="Pfam" id="PF00005">
    <property type="entry name" value="ABC_tran"/>
    <property type="match status" value="1"/>
</dbReference>
<keyword evidence="2" id="KW-0813">Transport</keyword>
<protein>
    <submittedName>
        <fullName evidence="7">ABC transporter ATP-binding protein</fullName>
    </submittedName>
</protein>
<keyword evidence="3" id="KW-1003">Cell membrane</keyword>
<comment type="caution">
    <text evidence="7">The sequence shown here is derived from an EMBL/GenBank/DDBJ whole genome shotgun (WGS) entry which is preliminary data.</text>
</comment>
<accession>A0A849P8A3</accession>
<evidence type="ECO:0000256" key="3">
    <source>
        <dbReference type="ARBA" id="ARBA00022475"/>
    </source>
</evidence>
<dbReference type="SUPFAM" id="SSF52540">
    <property type="entry name" value="P-loop containing nucleoside triphosphate hydrolases"/>
    <property type="match status" value="1"/>
</dbReference>
<dbReference type="PANTHER" id="PTHR42788:SF19">
    <property type="entry name" value="ALIPHATIC SULFONATES IMPORT ATP-BINDING PROTEIN SSUB 2"/>
    <property type="match status" value="1"/>
</dbReference>
<organism evidence="7 8">
    <name type="scientific">Pelistega suis</name>
    <dbReference type="NCBI Taxonomy" id="1631957"/>
    <lineage>
        <taxon>Bacteria</taxon>
        <taxon>Pseudomonadati</taxon>
        <taxon>Pseudomonadota</taxon>
        <taxon>Betaproteobacteria</taxon>
        <taxon>Burkholderiales</taxon>
        <taxon>Alcaligenaceae</taxon>
        <taxon>Pelistega</taxon>
    </lineage>
</organism>
<keyword evidence="8" id="KW-1185">Reference proteome</keyword>
<evidence type="ECO:0000313" key="8">
    <source>
        <dbReference type="Proteomes" id="UP000537862"/>
    </source>
</evidence>
<dbReference type="SMART" id="SM00382">
    <property type="entry name" value="AAA"/>
    <property type="match status" value="1"/>
</dbReference>
<dbReference type="InterPro" id="IPR003593">
    <property type="entry name" value="AAA+_ATPase"/>
</dbReference>
<dbReference type="PROSITE" id="PS50893">
    <property type="entry name" value="ABC_TRANSPORTER_2"/>
    <property type="match status" value="1"/>
</dbReference>
<gene>
    <name evidence="7" type="ORF">HKX39_07500</name>
</gene>
<dbReference type="GO" id="GO:0005524">
    <property type="term" value="F:ATP binding"/>
    <property type="evidence" value="ECO:0007669"/>
    <property type="project" value="UniProtKB-KW"/>
</dbReference>
<name>A0A849P8A3_9BURK</name>
<feature type="domain" description="ABC transporter" evidence="6">
    <location>
        <begin position="1"/>
        <end position="217"/>
    </location>
</feature>
<keyword evidence="3" id="KW-0472">Membrane</keyword>
<dbReference type="Proteomes" id="UP000537862">
    <property type="component" value="Unassembled WGS sequence"/>
</dbReference>
<evidence type="ECO:0000259" key="6">
    <source>
        <dbReference type="PROSITE" id="PS50893"/>
    </source>
</evidence>
<dbReference type="InterPro" id="IPR027417">
    <property type="entry name" value="P-loop_NTPase"/>
</dbReference>
<reference evidence="7 8" key="1">
    <citation type="submission" date="2020-05" db="EMBL/GenBank/DDBJ databases">
        <authorList>
            <person name="Niu N."/>
        </authorList>
    </citation>
    <scope>NUCLEOTIDE SEQUENCE [LARGE SCALE GENOMIC DNA]</scope>
    <source>
        <strain evidence="7 8">3340-03</strain>
    </source>
</reference>
<evidence type="ECO:0000256" key="1">
    <source>
        <dbReference type="ARBA" id="ARBA00005417"/>
    </source>
</evidence>
<proteinExistence type="inferred from homology"/>
<dbReference type="PANTHER" id="PTHR42788">
    <property type="entry name" value="TAURINE IMPORT ATP-BINDING PROTEIN-RELATED"/>
    <property type="match status" value="1"/>
</dbReference>
<dbReference type="EMBL" id="JABGBN010000005">
    <property type="protein sequence ID" value="NOL52005.1"/>
    <property type="molecule type" value="Genomic_DNA"/>
</dbReference>
<dbReference type="GO" id="GO:0016887">
    <property type="term" value="F:ATP hydrolysis activity"/>
    <property type="evidence" value="ECO:0007669"/>
    <property type="project" value="InterPro"/>
</dbReference>
<sequence>MQYEQQFLFRELTAYFSAGSWHSILGSSGVGKSTLLKAIAGIVGDYQGEIVTDDAEPLSGRIAWMAQDDLLLPWLNVRDNVALGYRLRQEKPANLDYDIHHLLEKVGLAELASRMPYQLSGGQRQRVALARTLLEDKPIILMDEPFSALDVAKRLDLQALFIELLFDKTVLFITHDPLEALRLSQSIWLMQGSPAQLNLIAQINTPTPRAVDDSEVLHWQNHLLSLMRQEGEYE</sequence>